<comment type="caution">
    <text evidence="1">The sequence shown here is derived from an EMBL/GenBank/DDBJ whole genome shotgun (WGS) entry which is preliminary data.</text>
</comment>
<dbReference type="OrthoDB" id="2319952at2"/>
<sequence>MAKEKTEHSKNQMNPKKLEYKTDVDVHQMVINKSVMALKVPTILAQKKAQGLLTKAIDDGITPYYLKQETIERLGGISHHE</sequence>
<proteinExistence type="predicted"/>
<dbReference type="RefSeq" id="WP_057825919.1">
    <property type="nucleotide sequence ID" value="NZ_AZEA01000016.1"/>
</dbReference>
<dbReference type="PATRIC" id="fig|1423808.3.peg.846"/>
<dbReference type="EMBL" id="AZEA01000016">
    <property type="protein sequence ID" value="KRK87780.1"/>
    <property type="molecule type" value="Genomic_DNA"/>
</dbReference>
<dbReference type="Proteomes" id="UP000051581">
    <property type="component" value="Unassembled WGS sequence"/>
</dbReference>
<organism evidence="1 2">
    <name type="scientific">Lentilactobacillus sunkii DSM 19904</name>
    <dbReference type="NCBI Taxonomy" id="1423808"/>
    <lineage>
        <taxon>Bacteria</taxon>
        <taxon>Bacillati</taxon>
        <taxon>Bacillota</taxon>
        <taxon>Bacilli</taxon>
        <taxon>Lactobacillales</taxon>
        <taxon>Lactobacillaceae</taxon>
        <taxon>Lentilactobacillus</taxon>
    </lineage>
</organism>
<dbReference type="AlphaFoldDB" id="A0A0R1L3X7"/>
<evidence type="ECO:0000313" key="2">
    <source>
        <dbReference type="Proteomes" id="UP000051581"/>
    </source>
</evidence>
<evidence type="ECO:0000313" key="1">
    <source>
        <dbReference type="EMBL" id="KRK87780.1"/>
    </source>
</evidence>
<keyword evidence="2" id="KW-1185">Reference proteome</keyword>
<reference evidence="1 2" key="1">
    <citation type="journal article" date="2015" name="Genome Announc.">
        <title>Expanding the biotechnology potential of lactobacilli through comparative genomics of 213 strains and associated genera.</title>
        <authorList>
            <person name="Sun Z."/>
            <person name="Harris H.M."/>
            <person name="McCann A."/>
            <person name="Guo C."/>
            <person name="Argimon S."/>
            <person name="Zhang W."/>
            <person name="Yang X."/>
            <person name="Jeffery I.B."/>
            <person name="Cooney J.C."/>
            <person name="Kagawa T.F."/>
            <person name="Liu W."/>
            <person name="Song Y."/>
            <person name="Salvetti E."/>
            <person name="Wrobel A."/>
            <person name="Rasinkangas P."/>
            <person name="Parkhill J."/>
            <person name="Rea M.C."/>
            <person name="O'Sullivan O."/>
            <person name="Ritari J."/>
            <person name="Douillard F.P."/>
            <person name="Paul Ross R."/>
            <person name="Yang R."/>
            <person name="Briner A.E."/>
            <person name="Felis G.E."/>
            <person name="de Vos W.M."/>
            <person name="Barrangou R."/>
            <person name="Klaenhammer T.R."/>
            <person name="Caufield P.W."/>
            <person name="Cui Y."/>
            <person name="Zhang H."/>
            <person name="O'Toole P.W."/>
        </authorList>
    </citation>
    <scope>NUCLEOTIDE SEQUENCE [LARGE SCALE GENOMIC DNA]</scope>
    <source>
        <strain evidence="1 2">DSM 19904</strain>
    </source>
</reference>
<protein>
    <submittedName>
        <fullName evidence="1">Uncharacterized protein</fullName>
    </submittedName>
</protein>
<accession>A0A0R1L3X7</accession>
<gene>
    <name evidence="1" type="ORF">FD17_GL000842</name>
</gene>
<name>A0A0R1L3X7_9LACO</name>